<feature type="binding site" evidence="8">
    <location>
        <position position="224"/>
    </location>
    <ligand>
        <name>NADP(+)</name>
        <dbReference type="ChEBI" id="CHEBI:58349"/>
    </ligand>
</feature>
<evidence type="ECO:0000313" key="12">
    <source>
        <dbReference type="EMBL" id="SUX26363.1"/>
    </source>
</evidence>
<dbReference type="CDD" id="cd01065">
    <property type="entry name" value="NAD_bind_Shikimate_DH"/>
    <property type="match status" value="1"/>
</dbReference>
<name>A0A381EHH4_CAMUP</name>
<dbReference type="InterPro" id="IPR036291">
    <property type="entry name" value="NAD(P)-bd_dom_sf"/>
</dbReference>
<dbReference type="InterPro" id="IPR011342">
    <property type="entry name" value="Shikimate_DH"/>
</dbReference>
<dbReference type="InterPro" id="IPR046346">
    <property type="entry name" value="Aminoacid_DH-like_N_sf"/>
</dbReference>
<feature type="domain" description="Quinate/shikimate 5-dehydrogenase/glutamyl-tRNA reductase" evidence="9">
    <location>
        <begin position="112"/>
        <end position="177"/>
    </location>
</feature>
<feature type="binding site" evidence="8">
    <location>
        <position position="202"/>
    </location>
    <ligand>
        <name>NADP(+)</name>
        <dbReference type="ChEBI" id="CHEBI:58349"/>
    </ligand>
</feature>
<dbReference type="InterPro" id="IPR022893">
    <property type="entry name" value="Shikimate_DH_fam"/>
</dbReference>
<evidence type="ECO:0000259" key="9">
    <source>
        <dbReference type="Pfam" id="PF01488"/>
    </source>
</evidence>
<accession>A0A381EHH4</accession>
<feature type="binding site" evidence="8">
    <location>
        <position position="231"/>
    </location>
    <ligand>
        <name>shikimate</name>
        <dbReference type="ChEBI" id="CHEBI:36208"/>
    </ligand>
</feature>
<dbReference type="RefSeq" id="WP_115629405.1">
    <property type="nucleotide sequence ID" value="NZ_JANKIR010000017.1"/>
</dbReference>
<dbReference type="GO" id="GO:0005829">
    <property type="term" value="C:cytosol"/>
    <property type="evidence" value="ECO:0007669"/>
    <property type="project" value="TreeGrafter"/>
</dbReference>
<sequence length="260" mass="29675">MKFFCVIGDPISHSKSPRIHNNAIKLLGLNGIYTRFHLKDKEKLKESLFKLELNGANITLPFKEEALKIADFKDYLAEQIGSANTLILKENQIYAYNTDAPGFLKAIEEFKDVKKALILGAGGTAKAIAYALKQKNITSLIANRSEKNFAHFKDFNCVLYEDLKDFNFDLIINSTSAGLSDDCLPCDVNLLKKIQTKYAFEVIYGKKTPFIKFYEEKHIKHKDGLDMLLWQGVFAFELFFDLKNRQKQIQKAMLEALNLS</sequence>
<dbReference type="SUPFAM" id="SSF51735">
    <property type="entry name" value="NAD(P)-binding Rossmann-fold domains"/>
    <property type="match status" value="1"/>
</dbReference>
<evidence type="ECO:0000259" key="10">
    <source>
        <dbReference type="Pfam" id="PF08501"/>
    </source>
</evidence>
<evidence type="ECO:0000256" key="4">
    <source>
        <dbReference type="ARBA" id="ARBA00022857"/>
    </source>
</evidence>
<evidence type="ECO:0000256" key="6">
    <source>
        <dbReference type="ARBA" id="ARBA00023141"/>
    </source>
</evidence>
<comment type="similarity">
    <text evidence="8">Belongs to the shikimate dehydrogenase family.</text>
</comment>
<dbReference type="Proteomes" id="UP000254161">
    <property type="component" value="Unassembled WGS sequence"/>
</dbReference>
<dbReference type="Gene3D" id="3.40.50.10860">
    <property type="entry name" value="Leucine Dehydrogenase, chain A, domain 1"/>
    <property type="match status" value="1"/>
</dbReference>
<comment type="catalytic activity">
    <reaction evidence="7 8">
        <text>shikimate + NADP(+) = 3-dehydroshikimate + NADPH + H(+)</text>
        <dbReference type="Rhea" id="RHEA:17737"/>
        <dbReference type="ChEBI" id="CHEBI:15378"/>
        <dbReference type="ChEBI" id="CHEBI:16630"/>
        <dbReference type="ChEBI" id="CHEBI:36208"/>
        <dbReference type="ChEBI" id="CHEBI:57783"/>
        <dbReference type="ChEBI" id="CHEBI:58349"/>
        <dbReference type="EC" id="1.1.1.25"/>
    </reaction>
</comment>
<evidence type="ECO:0000256" key="1">
    <source>
        <dbReference type="ARBA" id="ARBA00004871"/>
    </source>
</evidence>
<evidence type="ECO:0000256" key="3">
    <source>
        <dbReference type="ARBA" id="ARBA00022605"/>
    </source>
</evidence>
<keyword evidence="4 8" id="KW-0521">NADP</keyword>
<dbReference type="PANTHER" id="PTHR21089">
    <property type="entry name" value="SHIKIMATE DEHYDROGENASE"/>
    <property type="match status" value="1"/>
</dbReference>
<gene>
    <name evidence="8 12" type="primary">aroE</name>
    <name evidence="12" type="ORF">NCTC12264_00586</name>
</gene>
<dbReference type="InterPro" id="IPR006151">
    <property type="entry name" value="Shikm_DH/Glu-tRNA_Rdtase"/>
</dbReference>
<feature type="binding site" evidence="8">
    <location>
        <position position="84"/>
    </location>
    <ligand>
        <name>shikimate</name>
        <dbReference type="ChEBI" id="CHEBI:36208"/>
    </ligand>
</feature>
<keyword evidence="5 8" id="KW-0560">Oxidoreductase</keyword>
<dbReference type="EMBL" id="UFUZ01000001">
    <property type="protein sequence ID" value="SUX26363.1"/>
    <property type="molecule type" value="Genomic_DNA"/>
</dbReference>
<dbReference type="Gene3D" id="3.40.50.720">
    <property type="entry name" value="NAD(P)-binding Rossmann-like Domain"/>
    <property type="match status" value="1"/>
</dbReference>
<feature type="domain" description="Shikimate dehydrogenase substrate binding N-terminal" evidence="10">
    <location>
        <begin position="6"/>
        <end position="86"/>
    </location>
</feature>
<feature type="binding site" evidence="8">
    <location>
        <position position="59"/>
    </location>
    <ligand>
        <name>shikimate</name>
        <dbReference type="ChEBI" id="CHEBI:36208"/>
    </ligand>
</feature>
<dbReference type="GO" id="GO:0050661">
    <property type="term" value="F:NADP binding"/>
    <property type="evidence" value="ECO:0007669"/>
    <property type="project" value="InterPro"/>
</dbReference>
<evidence type="ECO:0000256" key="2">
    <source>
        <dbReference type="ARBA" id="ARBA00012962"/>
    </source>
</evidence>
<dbReference type="Pfam" id="PF01488">
    <property type="entry name" value="Shikimate_DH"/>
    <property type="match status" value="1"/>
</dbReference>
<reference evidence="12 13" key="1">
    <citation type="submission" date="2018-06" db="EMBL/GenBank/DDBJ databases">
        <authorList>
            <consortium name="Pathogen Informatics"/>
            <person name="Doyle S."/>
        </authorList>
    </citation>
    <scope>NUCLEOTIDE SEQUENCE [LARGE SCALE GENOMIC DNA]</scope>
    <source>
        <strain evidence="12 13">NCTC12264</strain>
    </source>
</reference>
<evidence type="ECO:0000256" key="8">
    <source>
        <dbReference type="HAMAP-Rule" id="MF_00222"/>
    </source>
</evidence>
<keyword evidence="3 8" id="KW-0028">Amino-acid biosynthesis</keyword>
<dbReference type="GO" id="GO:0008652">
    <property type="term" value="P:amino acid biosynthetic process"/>
    <property type="evidence" value="ECO:0007669"/>
    <property type="project" value="UniProtKB-KW"/>
</dbReference>
<evidence type="ECO:0000256" key="7">
    <source>
        <dbReference type="ARBA" id="ARBA00049442"/>
    </source>
</evidence>
<dbReference type="AlphaFoldDB" id="A0A381EHH4"/>
<dbReference type="NCBIfam" id="TIGR00507">
    <property type="entry name" value="aroE"/>
    <property type="match status" value="1"/>
</dbReference>
<comment type="caution">
    <text evidence="8">Lacks conserved residue(s) required for the propagation of feature annotation.</text>
</comment>
<feature type="active site" description="Proton acceptor" evidence="8">
    <location>
        <position position="63"/>
    </location>
</feature>
<dbReference type="GO" id="GO:0009423">
    <property type="term" value="P:chorismate biosynthetic process"/>
    <property type="evidence" value="ECO:0007669"/>
    <property type="project" value="UniProtKB-UniRule"/>
</dbReference>
<evidence type="ECO:0000259" key="11">
    <source>
        <dbReference type="Pfam" id="PF18317"/>
    </source>
</evidence>
<protein>
    <recommendedName>
        <fullName evidence="2 8">Shikimate dehydrogenase (NADP(+))</fullName>
        <shortName evidence="8">SDH</shortName>
        <ecNumber evidence="2 8">1.1.1.25</ecNumber>
    </recommendedName>
</protein>
<dbReference type="InterPro" id="IPR013708">
    <property type="entry name" value="Shikimate_DH-bd_N"/>
</dbReference>
<feature type="domain" description="SDH C-terminal" evidence="11">
    <location>
        <begin position="224"/>
        <end position="254"/>
    </location>
</feature>
<dbReference type="GO" id="GO:0019632">
    <property type="term" value="P:shikimate metabolic process"/>
    <property type="evidence" value="ECO:0007669"/>
    <property type="project" value="InterPro"/>
</dbReference>
<organism evidence="12 13">
    <name type="scientific">Campylobacter upsaliensis</name>
    <dbReference type="NCBI Taxonomy" id="28080"/>
    <lineage>
        <taxon>Bacteria</taxon>
        <taxon>Pseudomonadati</taxon>
        <taxon>Campylobacterota</taxon>
        <taxon>Epsilonproteobacteria</taxon>
        <taxon>Campylobacterales</taxon>
        <taxon>Campylobacteraceae</taxon>
        <taxon>Campylobacter</taxon>
    </lineage>
</organism>
<dbReference type="GO" id="GO:0009073">
    <property type="term" value="P:aromatic amino acid family biosynthetic process"/>
    <property type="evidence" value="ECO:0007669"/>
    <property type="project" value="UniProtKB-KW"/>
</dbReference>
<comment type="subunit">
    <text evidence="8">Homodimer.</text>
</comment>
<keyword evidence="6 8" id="KW-0057">Aromatic amino acid biosynthesis</keyword>
<dbReference type="InterPro" id="IPR041121">
    <property type="entry name" value="SDH_C"/>
</dbReference>
<dbReference type="NCBIfam" id="NF001316">
    <property type="entry name" value="PRK00258.2-5"/>
    <property type="match status" value="1"/>
</dbReference>
<dbReference type="PANTHER" id="PTHR21089:SF1">
    <property type="entry name" value="BIFUNCTIONAL 3-DEHYDROQUINATE DEHYDRATASE_SHIKIMATE DEHYDROGENASE, CHLOROPLASTIC"/>
    <property type="match status" value="1"/>
</dbReference>
<evidence type="ECO:0000313" key="13">
    <source>
        <dbReference type="Proteomes" id="UP000254161"/>
    </source>
</evidence>
<feature type="binding site" evidence="8">
    <location>
        <position position="99"/>
    </location>
    <ligand>
        <name>shikimate</name>
        <dbReference type="ChEBI" id="CHEBI:36208"/>
    </ligand>
</feature>
<dbReference type="Pfam" id="PF08501">
    <property type="entry name" value="Shikimate_dh_N"/>
    <property type="match status" value="1"/>
</dbReference>
<comment type="function">
    <text evidence="8">Involved in the biosynthesis of the chorismate, which leads to the biosynthesis of aromatic amino acids. Catalyzes the reversible NADPH linked reduction of 3-dehydroshikimate (DHSA) to yield shikimate (SA).</text>
</comment>
<proteinExistence type="inferred from homology"/>
<feature type="binding site" evidence="8">
    <location>
        <begin position="14"/>
        <end position="16"/>
    </location>
    <ligand>
        <name>shikimate</name>
        <dbReference type="ChEBI" id="CHEBI:36208"/>
    </ligand>
</feature>
<evidence type="ECO:0000256" key="5">
    <source>
        <dbReference type="ARBA" id="ARBA00023002"/>
    </source>
</evidence>
<dbReference type="HAMAP" id="MF_00222">
    <property type="entry name" value="Shikimate_DH_AroE"/>
    <property type="match status" value="1"/>
</dbReference>
<dbReference type="Pfam" id="PF18317">
    <property type="entry name" value="SDH_C"/>
    <property type="match status" value="1"/>
</dbReference>
<dbReference type="SUPFAM" id="SSF53223">
    <property type="entry name" value="Aminoacid dehydrogenase-like, N-terminal domain"/>
    <property type="match status" value="1"/>
</dbReference>
<dbReference type="UniPathway" id="UPA00053">
    <property type="reaction ID" value="UER00087"/>
</dbReference>
<dbReference type="EC" id="1.1.1.25" evidence="2 8"/>
<comment type="pathway">
    <text evidence="1 8">Metabolic intermediate biosynthesis; chorismate biosynthesis; chorismate from D-erythrose 4-phosphate and phosphoenolpyruvate: step 4/7.</text>
</comment>
<dbReference type="GO" id="GO:0004764">
    <property type="term" value="F:shikimate 3-dehydrogenase (NADP+) activity"/>
    <property type="evidence" value="ECO:0007669"/>
    <property type="project" value="UniProtKB-UniRule"/>
</dbReference>
<feature type="binding site" evidence="8">
    <location>
        <position position="204"/>
    </location>
    <ligand>
        <name>shikimate</name>
        <dbReference type="ChEBI" id="CHEBI:36208"/>
    </ligand>
</feature>